<feature type="compositionally biased region" description="Polar residues" evidence="1">
    <location>
        <begin position="87"/>
        <end position="99"/>
    </location>
</feature>
<dbReference type="EMBL" id="CP136798">
    <property type="protein sequence ID" value="XCN14833.1"/>
    <property type="molecule type" value="Genomic_DNA"/>
</dbReference>
<reference evidence="3" key="1">
    <citation type="submission" date="2023-10" db="EMBL/GenBank/DDBJ databases">
        <title>Complete genome sequence of Streptomyces sp. JL1001.</title>
        <authorList>
            <person name="Jiang L."/>
        </authorList>
    </citation>
    <scope>NUCLEOTIDE SEQUENCE</scope>
    <source>
        <strain evidence="3">JL1001</strain>
    </source>
</reference>
<feature type="transmembrane region" description="Helical" evidence="2">
    <location>
        <begin position="7"/>
        <end position="28"/>
    </location>
</feature>
<proteinExistence type="predicted"/>
<protein>
    <submittedName>
        <fullName evidence="3">Uncharacterized protein</fullName>
    </submittedName>
</protein>
<feature type="transmembrane region" description="Helical" evidence="2">
    <location>
        <begin position="34"/>
        <end position="55"/>
    </location>
</feature>
<organism evidence="3">
    <name type="scientific">Streptomyces sp. JL1001</name>
    <dbReference type="NCBI Taxonomy" id="3078227"/>
    <lineage>
        <taxon>Bacteria</taxon>
        <taxon>Bacillati</taxon>
        <taxon>Actinomycetota</taxon>
        <taxon>Actinomycetes</taxon>
        <taxon>Kitasatosporales</taxon>
        <taxon>Streptomycetaceae</taxon>
        <taxon>Streptomyces</taxon>
    </lineage>
</organism>
<evidence type="ECO:0000313" key="3">
    <source>
        <dbReference type="EMBL" id="XCN14833.1"/>
    </source>
</evidence>
<keyword evidence="2" id="KW-0812">Transmembrane</keyword>
<feature type="region of interest" description="Disordered" evidence="1">
    <location>
        <begin position="63"/>
        <end position="117"/>
    </location>
</feature>
<keyword evidence="2" id="KW-1133">Transmembrane helix</keyword>
<evidence type="ECO:0000256" key="2">
    <source>
        <dbReference type="SAM" id="Phobius"/>
    </source>
</evidence>
<gene>
    <name evidence="3" type="ORF">R1Y80_14725</name>
</gene>
<evidence type="ECO:0000256" key="1">
    <source>
        <dbReference type="SAM" id="MobiDB-lite"/>
    </source>
</evidence>
<dbReference type="RefSeq" id="WP_354597208.1">
    <property type="nucleotide sequence ID" value="NZ_CP136798.1"/>
</dbReference>
<keyword evidence="2" id="KW-0472">Membrane</keyword>
<accession>A0AAU8KIK6</accession>
<name>A0AAU8KIK6_9ACTN</name>
<sequence length="117" mass="11290">MNRGRRAVLMWTGLAVAVLAGVLSFLSWDQADQVAGVVSAVVGVAALGVGVYGALGPARGPDVQVSGTGRAVSRGGGEANTGFVAPASTTAPGSVSVSDTGDAEADGGSANSGFRQG</sequence>
<dbReference type="AlphaFoldDB" id="A0AAU8KIK6"/>